<name>A0ABY3R5C6_9BRAD</name>
<evidence type="ECO:0008006" key="3">
    <source>
        <dbReference type="Google" id="ProtNLM"/>
    </source>
</evidence>
<accession>A0ABY3R5C6</accession>
<keyword evidence="2" id="KW-1185">Reference proteome</keyword>
<gene>
    <name evidence="1" type="ORF">LQG66_24285</name>
</gene>
<dbReference type="RefSeq" id="WP_231318187.1">
    <property type="nucleotide sequence ID" value="NZ_CP088156.1"/>
</dbReference>
<dbReference type="EMBL" id="CP088156">
    <property type="protein sequence ID" value="UFZ02398.1"/>
    <property type="molecule type" value="Genomic_DNA"/>
</dbReference>
<sequence>MLTIDQDDGSRKSDETSRSVVLVHTGGSYDRRAPLARAARPDASFVTHLIATAAQLPQTRTIRRAAPAVAQSAYAARLQPVANVGGKTRQVI</sequence>
<evidence type="ECO:0000313" key="2">
    <source>
        <dbReference type="Proteomes" id="UP001431010"/>
    </source>
</evidence>
<organism evidence="1 2">
    <name type="scientific">Bradyrhizobium ontarionense</name>
    <dbReference type="NCBI Taxonomy" id="2898149"/>
    <lineage>
        <taxon>Bacteria</taxon>
        <taxon>Pseudomonadati</taxon>
        <taxon>Pseudomonadota</taxon>
        <taxon>Alphaproteobacteria</taxon>
        <taxon>Hyphomicrobiales</taxon>
        <taxon>Nitrobacteraceae</taxon>
        <taxon>Bradyrhizobium</taxon>
    </lineage>
</organism>
<reference evidence="1" key="1">
    <citation type="journal article" date="2024" name="Antonie Van Leeuwenhoek">
        <title>Bradyrhizobium ontarionense sp. nov., a novel bacterial symbiont isolated from Aeschynomene indica (Indian jointvetch), harbours photosynthesis, nitrogen fixation and nitrous oxide (N2O) reductase genes.</title>
        <authorList>
            <person name="Bromfield E.S.P."/>
            <person name="Cloutier S."/>
        </authorList>
    </citation>
    <scope>NUCLEOTIDE SEQUENCE</scope>
    <source>
        <strain evidence="1">A19</strain>
    </source>
</reference>
<protein>
    <recommendedName>
        <fullName evidence="3">L-asparaginase N-terminal domain-containing protein</fullName>
    </recommendedName>
</protein>
<evidence type="ECO:0000313" key="1">
    <source>
        <dbReference type="EMBL" id="UFZ02398.1"/>
    </source>
</evidence>
<proteinExistence type="predicted"/>
<dbReference type="Proteomes" id="UP001431010">
    <property type="component" value="Chromosome"/>
</dbReference>